<dbReference type="InterPro" id="IPR036397">
    <property type="entry name" value="RNaseH_sf"/>
</dbReference>
<dbReference type="SUPFAM" id="SSF53098">
    <property type="entry name" value="Ribonuclease H-like"/>
    <property type="match status" value="1"/>
</dbReference>
<dbReference type="InterPro" id="IPR001584">
    <property type="entry name" value="Integrase_cat-core"/>
</dbReference>
<dbReference type="Pfam" id="PF00665">
    <property type="entry name" value="rve"/>
    <property type="match status" value="1"/>
</dbReference>
<dbReference type="PROSITE" id="PS50994">
    <property type="entry name" value="INTEGRASE"/>
    <property type="match status" value="1"/>
</dbReference>
<dbReference type="PANTHER" id="PTHR10948:SF23">
    <property type="entry name" value="TRANSPOSASE INSI FOR INSERTION SEQUENCE ELEMENT IS30A-RELATED"/>
    <property type="match status" value="1"/>
</dbReference>
<sequence length="220" mass="25261">MRVSHQTLYQWIAQDRTSGGRWYRCLRQFRRQRRKRYGSGPRTPRFTGRVSLAERPAIVARRGRFGDWEGDTVVGRGHSAAVATHVERRSRVLLAATVPRRTAAVVTQATHRLFRSLPTQLLKTLTVDNGSEWGAFQDLQRVLPLRVYFAAPYAAWERGTNENTNGLLRDYFPKHTDFSRVPPAHLANVVRSLNNRPRKCLAYRTPAEVLRARFGVALRI</sequence>
<dbReference type="GO" id="GO:0003676">
    <property type="term" value="F:nucleic acid binding"/>
    <property type="evidence" value="ECO:0007669"/>
    <property type="project" value="InterPro"/>
</dbReference>
<organism evidence="2 3">
    <name type="scientific">Candidatus Nitrospira nitrosa</name>
    <dbReference type="NCBI Taxonomy" id="1742972"/>
    <lineage>
        <taxon>Bacteria</taxon>
        <taxon>Pseudomonadati</taxon>
        <taxon>Nitrospirota</taxon>
        <taxon>Nitrospiria</taxon>
        <taxon>Nitrospirales</taxon>
        <taxon>Nitrospiraceae</taxon>
        <taxon>Nitrospira</taxon>
    </lineage>
</organism>
<dbReference type="AlphaFoldDB" id="A0A0S4LD58"/>
<dbReference type="GO" id="GO:0032196">
    <property type="term" value="P:transposition"/>
    <property type="evidence" value="ECO:0007669"/>
    <property type="project" value="TreeGrafter"/>
</dbReference>
<accession>A0A0S4LD58</accession>
<dbReference type="NCBIfam" id="NF033563">
    <property type="entry name" value="transpos_IS30"/>
    <property type="match status" value="1"/>
</dbReference>
<feature type="domain" description="Integrase catalytic" evidence="1">
    <location>
        <begin position="52"/>
        <end position="214"/>
    </location>
</feature>
<dbReference type="GO" id="GO:0005829">
    <property type="term" value="C:cytosol"/>
    <property type="evidence" value="ECO:0007669"/>
    <property type="project" value="TreeGrafter"/>
</dbReference>
<dbReference type="EMBL" id="CZQA01000003">
    <property type="protein sequence ID" value="CUS34798.1"/>
    <property type="molecule type" value="Genomic_DNA"/>
</dbReference>
<evidence type="ECO:0000313" key="3">
    <source>
        <dbReference type="Proteomes" id="UP000199032"/>
    </source>
</evidence>
<name>A0A0S4LD58_9BACT</name>
<dbReference type="InterPro" id="IPR012337">
    <property type="entry name" value="RNaseH-like_sf"/>
</dbReference>
<protein>
    <submittedName>
        <fullName evidence="2">Integrase catalytic subunit</fullName>
    </submittedName>
</protein>
<evidence type="ECO:0000313" key="2">
    <source>
        <dbReference type="EMBL" id="CUS34798.1"/>
    </source>
</evidence>
<dbReference type="PANTHER" id="PTHR10948">
    <property type="entry name" value="TRANSPOSASE"/>
    <property type="match status" value="1"/>
</dbReference>
<dbReference type="InterPro" id="IPR053392">
    <property type="entry name" value="Transposase_IS30-like"/>
</dbReference>
<dbReference type="InterPro" id="IPR051917">
    <property type="entry name" value="Transposase-Integrase"/>
</dbReference>
<reference evidence="2 3" key="1">
    <citation type="submission" date="2015-10" db="EMBL/GenBank/DDBJ databases">
        <authorList>
            <person name="Gilbert D.G."/>
        </authorList>
    </citation>
    <scope>NUCLEOTIDE SEQUENCE [LARGE SCALE GENOMIC DNA]</scope>
    <source>
        <strain evidence="2">COMA1</strain>
    </source>
</reference>
<dbReference type="Proteomes" id="UP000199032">
    <property type="component" value="Unassembled WGS sequence"/>
</dbReference>
<dbReference type="Gene3D" id="3.30.420.10">
    <property type="entry name" value="Ribonuclease H-like superfamily/Ribonuclease H"/>
    <property type="match status" value="1"/>
</dbReference>
<proteinExistence type="predicted"/>
<dbReference type="GO" id="GO:0004803">
    <property type="term" value="F:transposase activity"/>
    <property type="evidence" value="ECO:0007669"/>
    <property type="project" value="TreeGrafter"/>
</dbReference>
<keyword evidence="3" id="KW-1185">Reference proteome</keyword>
<dbReference type="GO" id="GO:0015074">
    <property type="term" value="P:DNA integration"/>
    <property type="evidence" value="ECO:0007669"/>
    <property type="project" value="InterPro"/>
</dbReference>
<evidence type="ECO:0000259" key="1">
    <source>
        <dbReference type="PROSITE" id="PS50994"/>
    </source>
</evidence>
<gene>
    <name evidence="2" type="ORF">COMA1_110001</name>
</gene>